<dbReference type="PANTHER" id="PTHR33868:SF10">
    <property type="entry name" value="OS08G0483100 PROTEIN"/>
    <property type="match status" value="1"/>
</dbReference>
<organism evidence="1 2">
    <name type="scientific">Nelumbo nucifera</name>
    <name type="common">Sacred lotus</name>
    <dbReference type="NCBI Taxonomy" id="4432"/>
    <lineage>
        <taxon>Eukaryota</taxon>
        <taxon>Viridiplantae</taxon>
        <taxon>Streptophyta</taxon>
        <taxon>Embryophyta</taxon>
        <taxon>Tracheophyta</taxon>
        <taxon>Spermatophyta</taxon>
        <taxon>Magnoliopsida</taxon>
        <taxon>Proteales</taxon>
        <taxon>Nelumbonaceae</taxon>
        <taxon>Nelumbo</taxon>
    </lineage>
</organism>
<evidence type="ECO:0000313" key="1">
    <source>
        <dbReference type="Proteomes" id="UP000189703"/>
    </source>
</evidence>
<accession>A0A1U8AXI9</accession>
<dbReference type="Proteomes" id="UP000189703">
    <property type="component" value="Unplaced"/>
</dbReference>
<dbReference type="OMA" id="MGLMINK"/>
<evidence type="ECO:0000313" key="2">
    <source>
        <dbReference type="RefSeq" id="XP_010272974.1"/>
    </source>
</evidence>
<dbReference type="eggNOG" id="ENOG502S4RF">
    <property type="taxonomic scope" value="Eukaryota"/>
</dbReference>
<dbReference type="RefSeq" id="XP_010272974.1">
    <property type="nucleotide sequence ID" value="XM_010274672.2"/>
</dbReference>
<name>A0A1U8AXI9_NELNU</name>
<dbReference type="OrthoDB" id="1673621at2759"/>
<keyword evidence="1" id="KW-1185">Reference proteome</keyword>
<reference evidence="2" key="1">
    <citation type="submission" date="2025-08" db="UniProtKB">
        <authorList>
            <consortium name="RefSeq"/>
        </authorList>
    </citation>
    <scope>IDENTIFICATION</scope>
</reference>
<dbReference type="AlphaFoldDB" id="A0A1U8AXI9"/>
<dbReference type="PANTHER" id="PTHR33868">
    <property type="entry name" value="EXPRESSED PROTEIN"/>
    <property type="match status" value="1"/>
</dbReference>
<proteinExistence type="predicted"/>
<sequence length="247" mass="27616">MNSSSTAAWRLSFDEKQNSRVMEEKVGGFHQACLSLQSGHGGYGDSQNCYMTEEKEMVMGLVHSHKSCLDLVQNCDLPPPIKVFAAIDRTFASPYVSMTFQRFQGKISREYREDSPTLPCAGQDEKLGLLKALHLSQTRAREAEEKAALMAKERDCLSNSLLEESLQLFAHRQWVKLLEIEVSRLRSQKQQQQKQSCSGCCQSDTEQGATKEEKEEGDVGSLTWYMAFALCLGIAGVGFALGYGYLF</sequence>
<gene>
    <name evidence="2" type="primary">LOC104608632</name>
</gene>
<dbReference type="GeneID" id="104608632"/>
<protein>
    <submittedName>
        <fullName evidence="2">Uncharacterized protein LOC104608632 isoform X1</fullName>
    </submittedName>
</protein>
<dbReference type="KEGG" id="nnu:104608632"/>